<dbReference type="PROSITE" id="PS50082">
    <property type="entry name" value="WD_REPEATS_2"/>
    <property type="match status" value="2"/>
</dbReference>
<dbReference type="InterPro" id="IPR015943">
    <property type="entry name" value="WD40/YVTN_repeat-like_dom_sf"/>
</dbReference>
<dbReference type="InterPro" id="IPR040102">
    <property type="entry name" value="WDR41"/>
</dbReference>
<dbReference type="GO" id="GO:0005765">
    <property type="term" value="C:lysosomal membrane"/>
    <property type="evidence" value="ECO:0007669"/>
    <property type="project" value="TreeGrafter"/>
</dbReference>
<organism evidence="4 5">
    <name type="scientific">Hymenochirus boettgeri</name>
    <name type="common">Congo dwarf clawed frog</name>
    <dbReference type="NCBI Taxonomy" id="247094"/>
    <lineage>
        <taxon>Eukaryota</taxon>
        <taxon>Metazoa</taxon>
        <taxon>Chordata</taxon>
        <taxon>Craniata</taxon>
        <taxon>Vertebrata</taxon>
        <taxon>Euteleostomi</taxon>
        <taxon>Amphibia</taxon>
        <taxon>Batrachia</taxon>
        <taxon>Anura</taxon>
        <taxon>Pipoidea</taxon>
        <taxon>Pipidae</taxon>
        <taxon>Pipinae</taxon>
        <taxon>Hymenochirus</taxon>
    </lineage>
</organism>
<name>A0A8T2KJL6_9PIPI</name>
<keyword evidence="5" id="KW-1185">Reference proteome</keyword>
<dbReference type="InterPro" id="IPR019775">
    <property type="entry name" value="WD40_repeat_CS"/>
</dbReference>
<protein>
    <recommendedName>
        <fullName evidence="6">WD repeat domain 41</fullName>
    </recommendedName>
</protein>
<dbReference type="Pfam" id="PF25178">
    <property type="entry name" value="Beta-prop_WDR41"/>
    <property type="match status" value="1"/>
</dbReference>
<sequence>MLRWLLGSREPQSGLEKSSIVDIGDEQTQNPYTELSVLQGHNDIVRFLVQIDDCRFASASDDGSVYIWDVQTGDILVELHGHTQKITAVVVFGLPVIHEERTDVILTASSDKTVIAWDCETGQQVQKASDFQSTVKTLTILHSLDVWLSGGNELRVWDRDFRLLCETSYFGDGGISAVVELPKNCVAAAIGKDLIIFKLGATTEGGDQWDVSEVKCLSGHQDIISSLKTVNDVYFVSGSHLGELIVWDTLNWTVQAFEENFSEATSPQDAPQEIKVSHRPEELAIQHLTCDDECVFAAVGRGIYVYNFQQKRVIAFQKRAHDSNIQHIIKLPNRHLVSCSEDGSVRIWEVRPKPLHVESAPAGFFSMWGFGKAAKQSNQAVKKVLDNGITASLKLIGDLIGHSSSVQMFLYFKDHGLVTCSADHLIIIWKEGKRESRLRSLMLFQKLEQNGDLNPRFSLN</sequence>
<feature type="repeat" description="WD" evidence="3">
    <location>
        <begin position="38"/>
        <end position="78"/>
    </location>
</feature>
<evidence type="ECO:0000313" key="5">
    <source>
        <dbReference type="Proteomes" id="UP000812440"/>
    </source>
</evidence>
<accession>A0A8T2KJL6</accession>
<dbReference type="SMART" id="SM00320">
    <property type="entry name" value="WD40"/>
    <property type="match status" value="6"/>
</dbReference>
<dbReference type="EMBL" id="JAACNH010000001">
    <property type="protein sequence ID" value="KAG8456512.1"/>
    <property type="molecule type" value="Genomic_DNA"/>
</dbReference>
<keyword evidence="1 3" id="KW-0853">WD repeat</keyword>
<dbReference type="InterPro" id="IPR020472">
    <property type="entry name" value="WD40_PAC1"/>
</dbReference>
<dbReference type="Gene3D" id="2.130.10.10">
    <property type="entry name" value="YVTN repeat-like/Quinoprotein amine dehydrogenase"/>
    <property type="match status" value="2"/>
</dbReference>
<feature type="repeat" description="WD" evidence="3">
    <location>
        <begin position="318"/>
        <end position="351"/>
    </location>
</feature>
<evidence type="ECO:0000313" key="4">
    <source>
        <dbReference type="EMBL" id="KAG8456512.1"/>
    </source>
</evidence>
<dbReference type="InterPro" id="IPR036322">
    <property type="entry name" value="WD40_repeat_dom_sf"/>
</dbReference>
<dbReference type="PANTHER" id="PTHR22805">
    <property type="entry name" value="WDR41-RELATED"/>
    <property type="match status" value="1"/>
</dbReference>
<dbReference type="Proteomes" id="UP000812440">
    <property type="component" value="Chromosome 1"/>
</dbReference>
<dbReference type="GO" id="GO:0010506">
    <property type="term" value="P:regulation of autophagy"/>
    <property type="evidence" value="ECO:0007669"/>
    <property type="project" value="InterPro"/>
</dbReference>
<dbReference type="AlphaFoldDB" id="A0A8T2KJL6"/>
<dbReference type="PANTHER" id="PTHR22805:SF2">
    <property type="entry name" value="WD REPEAT-CONTAINING PROTEIN 41"/>
    <property type="match status" value="1"/>
</dbReference>
<dbReference type="PROSITE" id="PS00678">
    <property type="entry name" value="WD_REPEATS_1"/>
    <property type="match status" value="1"/>
</dbReference>
<dbReference type="PRINTS" id="PR00320">
    <property type="entry name" value="GPROTEINBRPT"/>
</dbReference>
<evidence type="ECO:0008006" key="6">
    <source>
        <dbReference type="Google" id="ProtNLM"/>
    </source>
</evidence>
<dbReference type="SUPFAM" id="SSF50978">
    <property type="entry name" value="WD40 repeat-like"/>
    <property type="match status" value="1"/>
</dbReference>
<keyword evidence="2" id="KW-0677">Repeat</keyword>
<reference evidence="4" key="1">
    <citation type="thesis" date="2020" institute="ProQuest LLC" country="789 East Eisenhower Parkway, Ann Arbor, MI, USA">
        <title>Comparative Genomics and Chromosome Evolution.</title>
        <authorList>
            <person name="Mudd A.B."/>
        </authorList>
    </citation>
    <scope>NUCLEOTIDE SEQUENCE</scope>
    <source>
        <strain evidence="4">Female2</strain>
        <tissue evidence="4">Blood</tissue>
    </source>
</reference>
<evidence type="ECO:0000256" key="1">
    <source>
        <dbReference type="ARBA" id="ARBA00022574"/>
    </source>
</evidence>
<evidence type="ECO:0000256" key="2">
    <source>
        <dbReference type="ARBA" id="ARBA00022737"/>
    </source>
</evidence>
<proteinExistence type="predicted"/>
<dbReference type="PROSITE" id="PS50294">
    <property type="entry name" value="WD_REPEATS_REGION"/>
    <property type="match status" value="1"/>
</dbReference>
<gene>
    <name evidence="4" type="ORF">GDO86_002335</name>
</gene>
<comment type="caution">
    <text evidence="4">The sequence shown here is derived from an EMBL/GenBank/DDBJ whole genome shotgun (WGS) entry which is preliminary data.</text>
</comment>
<dbReference type="InterPro" id="IPR001680">
    <property type="entry name" value="WD40_rpt"/>
</dbReference>
<evidence type="ECO:0000256" key="3">
    <source>
        <dbReference type="PROSITE-ProRule" id="PRU00221"/>
    </source>
</evidence>
<dbReference type="OrthoDB" id="273067at2759"/>